<reference evidence="1" key="1">
    <citation type="submission" date="2021-07" db="EMBL/GenBank/DDBJ databases">
        <title>Draft genome sequence of carbapenem-resistant Aeromonas spp. in Japan.</title>
        <authorList>
            <person name="Maehana S."/>
            <person name="Suzuki M."/>
            <person name="Kitasato H."/>
        </authorList>
    </citation>
    <scope>NUCLEOTIDE SEQUENCE</scope>
    <source>
        <strain evidence="1">KAM343</strain>
    </source>
</reference>
<dbReference type="Proteomes" id="UP000886939">
    <property type="component" value="Unassembled WGS sequence"/>
</dbReference>
<gene>
    <name evidence="1" type="ORF">KAM343_44450</name>
</gene>
<evidence type="ECO:0000313" key="2">
    <source>
        <dbReference type="Proteomes" id="UP000886939"/>
    </source>
</evidence>
<proteinExistence type="predicted"/>
<name>A0AAV4YSC8_AERCA</name>
<organism evidence="1 2">
    <name type="scientific">Aeromonas caviae</name>
    <name type="common">Aeromonas punctata</name>
    <dbReference type="NCBI Taxonomy" id="648"/>
    <lineage>
        <taxon>Bacteria</taxon>
        <taxon>Pseudomonadati</taxon>
        <taxon>Pseudomonadota</taxon>
        <taxon>Gammaproteobacteria</taxon>
        <taxon>Aeromonadales</taxon>
        <taxon>Aeromonadaceae</taxon>
        <taxon>Aeromonas</taxon>
    </lineage>
</organism>
<sequence length="102" mass="10739">MVAVLMCIAYLQCFTGWVCGCFGCAAAWNGQPLQGPNTEDMAQLRSRINAKESAADAAAAERCQRMADLAARLDTTLQEQGGSAAKATTDPTCKALEVSNAH</sequence>
<evidence type="ECO:0000313" key="1">
    <source>
        <dbReference type="EMBL" id="GJA43649.1"/>
    </source>
</evidence>
<dbReference type="EMBL" id="BPNI01000243">
    <property type="protein sequence ID" value="GJA43649.1"/>
    <property type="molecule type" value="Genomic_DNA"/>
</dbReference>
<accession>A0AAV4YSC8</accession>
<comment type="caution">
    <text evidence="1">The sequence shown here is derived from an EMBL/GenBank/DDBJ whole genome shotgun (WGS) entry which is preliminary data.</text>
</comment>
<protein>
    <submittedName>
        <fullName evidence="1">Uncharacterized protein</fullName>
    </submittedName>
</protein>
<dbReference type="AlphaFoldDB" id="A0AAV4YSC8"/>